<dbReference type="Proteomes" id="UP000182658">
    <property type="component" value="Unassembled WGS sequence"/>
</dbReference>
<dbReference type="AlphaFoldDB" id="A0A1J7II07"/>
<evidence type="ECO:0000313" key="1">
    <source>
        <dbReference type="EMBL" id="OIW27086.1"/>
    </source>
</evidence>
<proteinExistence type="predicted"/>
<evidence type="ECO:0000313" key="2">
    <source>
        <dbReference type="Proteomes" id="UP000182658"/>
    </source>
</evidence>
<accession>A0A1J7II07</accession>
<name>A0A1J7II07_9PEZI</name>
<sequence length="81" mass="8781">MPLETWVVGESRVGTDPGRLRRSRTIFLFCLDGDHGVADQSAQKGTKPSGDADVRLSSTLAADEGSASWRRRQEGVMSLFG</sequence>
<protein>
    <submittedName>
        <fullName evidence="1">Uncharacterized protein</fullName>
    </submittedName>
</protein>
<keyword evidence="2" id="KW-1185">Reference proteome</keyword>
<gene>
    <name evidence="1" type="ORF">CONLIGDRAFT_635285</name>
</gene>
<dbReference type="InParanoid" id="A0A1J7II07"/>
<organism evidence="1 2">
    <name type="scientific">Coniochaeta ligniaria NRRL 30616</name>
    <dbReference type="NCBI Taxonomy" id="1408157"/>
    <lineage>
        <taxon>Eukaryota</taxon>
        <taxon>Fungi</taxon>
        <taxon>Dikarya</taxon>
        <taxon>Ascomycota</taxon>
        <taxon>Pezizomycotina</taxon>
        <taxon>Sordariomycetes</taxon>
        <taxon>Sordariomycetidae</taxon>
        <taxon>Coniochaetales</taxon>
        <taxon>Coniochaetaceae</taxon>
        <taxon>Coniochaeta</taxon>
    </lineage>
</organism>
<reference evidence="1 2" key="1">
    <citation type="submission" date="2016-10" db="EMBL/GenBank/DDBJ databases">
        <title>Draft genome sequence of Coniochaeta ligniaria NRRL30616, a lignocellulolytic fungus for bioabatement of inhibitors in plant biomass hydrolysates.</title>
        <authorList>
            <consortium name="DOE Joint Genome Institute"/>
            <person name="Jimenez D.J."/>
            <person name="Hector R.E."/>
            <person name="Riley R."/>
            <person name="Sun H."/>
            <person name="Grigoriev I.V."/>
            <person name="Van Elsas J.D."/>
            <person name="Nichols N.N."/>
        </authorList>
    </citation>
    <scope>NUCLEOTIDE SEQUENCE [LARGE SCALE GENOMIC DNA]</scope>
    <source>
        <strain evidence="1 2">NRRL 30616</strain>
    </source>
</reference>
<dbReference type="EMBL" id="KV875100">
    <property type="protein sequence ID" value="OIW27086.1"/>
    <property type="molecule type" value="Genomic_DNA"/>
</dbReference>